<keyword evidence="4" id="KW-1185">Reference proteome</keyword>
<feature type="region of interest" description="Disordered" evidence="1">
    <location>
        <begin position="210"/>
        <end position="231"/>
    </location>
</feature>
<evidence type="ECO:0000256" key="2">
    <source>
        <dbReference type="SAM" id="SignalP"/>
    </source>
</evidence>
<feature type="signal peptide" evidence="2">
    <location>
        <begin position="1"/>
        <end position="15"/>
    </location>
</feature>
<feature type="chain" id="PRO_5040340484" description="Neprosin domain-containing protein" evidence="2">
    <location>
        <begin position="16"/>
        <end position="231"/>
    </location>
</feature>
<evidence type="ECO:0000313" key="4">
    <source>
        <dbReference type="Proteomes" id="UP000701801"/>
    </source>
</evidence>
<comment type="caution">
    <text evidence="3">The sequence shown here is derived from an EMBL/GenBank/DDBJ whole genome shotgun (WGS) entry which is preliminary data.</text>
</comment>
<keyword evidence="2" id="KW-0732">Signal</keyword>
<proteinExistence type="predicted"/>
<evidence type="ECO:0000313" key="3">
    <source>
        <dbReference type="EMBL" id="CAG8978248.1"/>
    </source>
</evidence>
<protein>
    <recommendedName>
        <fullName evidence="5">Neprosin domain-containing protein</fullName>
    </recommendedName>
</protein>
<reference evidence="3" key="1">
    <citation type="submission" date="2021-07" db="EMBL/GenBank/DDBJ databases">
        <authorList>
            <person name="Durling M."/>
        </authorList>
    </citation>
    <scope>NUCLEOTIDE SEQUENCE</scope>
</reference>
<name>A0A9N9LPR0_9HELO</name>
<gene>
    <name evidence="3" type="ORF">HYALB_00009145</name>
</gene>
<accession>A0A9N9LPR0</accession>
<organism evidence="3 4">
    <name type="scientific">Hymenoscyphus albidus</name>
    <dbReference type="NCBI Taxonomy" id="595503"/>
    <lineage>
        <taxon>Eukaryota</taxon>
        <taxon>Fungi</taxon>
        <taxon>Dikarya</taxon>
        <taxon>Ascomycota</taxon>
        <taxon>Pezizomycotina</taxon>
        <taxon>Leotiomycetes</taxon>
        <taxon>Helotiales</taxon>
        <taxon>Helotiaceae</taxon>
        <taxon>Hymenoscyphus</taxon>
    </lineage>
</organism>
<feature type="region of interest" description="Disordered" evidence="1">
    <location>
        <begin position="131"/>
        <end position="150"/>
    </location>
</feature>
<sequence length="231" mass="24690">MNIFTLLYMVCVASALPSWPRDDQASTSDAVWFLPNAPITRYQVTVIVPAVSPGGGYHAVWPGLQNEAGTFVFQSVIADSKSPGSWKFWVEYCCNPDYKATPINVYPGDSITSTFTQDGNGIWTDSWSYDPGPNGAAAGSPPQSGSTTENFADRGQLIRGLLALEFQRGGNWDYGQVSWSNIAITASTTNGWCANGYLVSPAFNIGISPGAQSSDGGSTTCSWSNVDFRGP</sequence>
<feature type="compositionally biased region" description="Low complexity" evidence="1">
    <location>
        <begin position="131"/>
        <end position="146"/>
    </location>
</feature>
<evidence type="ECO:0008006" key="5">
    <source>
        <dbReference type="Google" id="ProtNLM"/>
    </source>
</evidence>
<dbReference type="Proteomes" id="UP000701801">
    <property type="component" value="Unassembled WGS sequence"/>
</dbReference>
<feature type="compositionally biased region" description="Polar residues" evidence="1">
    <location>
        <begin position="210"/>
        <end position="225"/>
    </location>
</feature>
<dbReference type="EMBL" id="CAJVRM010000248">
    <property type="protein sequence ID" value="CAG8978248.1"/>
    <property type="molecule type" value="Genomic_DNA"/>
</dbReference>
<evidence type="ECO:0000256" key="1">
    <source>
        <dbReference type="SAM" id="MobiDB-lite"/>
    </source>
</evidence>
<dbReference type="OrthoDB" id="3524163at2759"/>
<dbReference type="AlphaFoldDB" id="A0A9N9LPR0"/>